<accession>A0A1L5NFX2</accession>
<dbReference type="InterPro" id="IPR013321">
    <property type="entry name" value="Arc_rbn_hlx_hlx"/>
</dbReference>
<evidence type="ECO:0000313" key="3">
    <source>
        <dbReference type="Proteomes" id="UP000184749"/>
    </source>
</evidence>
<evidence type="ECO:0000259" key="1">
    <source>
        <dbReference type="Pfam" id="PF01402"/>
    </source>
</evidence>
<gene>
    <name evidence="2" type="ORF">IE4872_CH01121</name>
</gene>
<dbReference type="EMBL" id="CP017101">
    <property type="protein sequence ID" value="APO66771.1"/>
    <property type="molecule type" value="Genomic_DNA"/>
</dbReference>
<name>A0A1L5NFX2_9HYPH</name>
<dbReference type="Proteomes" id="UP000184749">
    <property type="component" value="Chromosome"/>
</dbReference>
<dbReference type="OrthoDB" id="9806368at2"/>
<dbReference type="RefSeq" id="WP_074066967.1">
    <property type="nucleotide sequence ID" value="NZ_CP017101.1"/>
</dbReference>
<organism evidence="2 3">
    <name type="scientific">Rhizobium gallicum</name>
    <dbReference type="NCBI Taxonomy" id="56730"/>
    <lineage>
        <taxon>Bacteria</taxon>
        <taxon>Pseudomonadati</taxon>
        <taxon>Pseudomonadota</taxon>
        <taxon>Alphaproteobacteria</taxon>
        <taxon>Hyphomicrobiales</taxon>
        <taxon>Rhizobiaceae</taxon>
        <taxon>Rhizobium/Agrobacterium group</taxon>
        <taxon>Rhizobium</taxon>
    </lineage>
</organism>
<dbReference type="STRING" id="56730.IE4872_CH01121"/>
<dbReference type="AlphaFoldDB" id="A0A1L5NFX2"/>
<protein>
    <submittedName>
        <fullName evidence="2">CopG family transcriptional regulator protein</fullName>
    </submittedName>
</protein>
<feature type="domain" description="Ribbon-helix-helix protein CopG" evidence="1">
    <location>
        <begin position="6"/>
        <end position="40"/>
    </location>
</feature>
<dbReference type="Pfam" id="PF01402">
    <property type="entry name" value="RHH_1"/>
    <property type="match status" value="1"/>
</dbReference>
<reference evidence="2 3" key="1">
    <citation type="submission" date="2016-09" db="EMBL/GenBank/DDBJ databases">
        <title>The complete genome sequences of Rhizobium gallicum, symbiovars gallicum and phaseoli, symbionts associated to common bean (Phaseolus vulgaris).</title>
        <authorList>
            <person name="Bustos P."/>
            <person name="Santamaria R.I."/>
            <person name="Perez-Carrascal O.M."/>
            <person name="Juarez S."/>
            <person name="Lozano L."/>
            <person name="Martinez-Flores I."/>
            <person name="Martinez-Romero E."/>
            <person name="Cevallos M."/>
            <person name="Romero D."/>
            <person name="Davila G."/>
            <person name="Gonzalez V."/>
        </authorList>
    </citation>
    <scope>NUCLEOTIDE SEQUENCE [LARGE SCALE GENOMIC DNA]</scope>
    <source>
        <strain evidence="2 3">IE4872</strain>
    </source>
</reference>
<dbReference type="InterPro" id="IPR002145">
    <property type="entry name" value="CopG"/>
</dbReference>
<sequence>MRILVDIVESELKALDKLAKSEKVSRASLIRKAVNDFLDRHDRTKEAEAFGLWGNRKIDGLEYQDKVRSEW</sequence>
<dbReference type="CDD" id="cd21631">
    <property type="entry name" value="RHH_CopG_NikR-like"/>
    <property type="match status" value="1"/>
</dbReference>
<proteinExistence type="predicted"/>
<evidence type="ECO:0000313" key="2">
    <source>
        <dbReference type="EMBL" id="APO66771.1"/>
    </source>
</evidence>
<dbReference type="Gene3D" id="1.10.1220.10">
    <property type="entry name" value="Met repressor-like"/>
    <property type="match status" value="1"/>
</dbReference>
<dbReference type="GO" id="GO:0006355">
    <property type="term" value="P:regulation of DNA-templated transcription"/>
    <property type="evidence" value="ECO:0007669"/>
    <property type="project" value="InterPro"/>
</dbReference>